<dbReference type="Proteomes" id="UP000053825">
    <property type="component" value="Unassembled WGS sequence"/>
</dbReference>
<evidence type="ECO:0000313" key="1">
    <source>
        <dbReference type="EMBL" id="KOC64307.1"/>
    </source>
</evidence>
<organism evidence="1 2">
    <name type="scientific">Habropoda laboriosa</name>
    <dbReference type="NCBI Taxonomy" id="597456"/>
    <lineage>
        <taxon>Eukaryota</taxon>
        <taxon>Metazoa</taxon>
        <taxon>Ecdysozoa</taxon>
        <taxon>Arthropoda</taxon>
        <taxon>Hexapoda</taxon>
        <taxon>Insecta</taxon>
        <taxon>Pterygota</taxon>
        <taxon>Neoptera</taxon>
        <taxon>Endopterygota</taxon>
        <taxon>Hymenoptera</taxon>
        <taxon>Apocrita</taxon>
        <taxon>Aculeata</taxon>
        <taxon>Apoidea</taxon>
        <taxon>Anthophila</taxon>
        <taxon>Apidae</taxon>
        <taxon>Habropoda</taxon>
    </lineage>
</organism>
<dbReference type="EMBL" id="KQ414670">
    <property type="protein sequence ID" value="KOC64307.1"/>
    <property type="molecule type" value="Genomic_DNA"/>
</dbReference>
<gene>
    <name evidence="1" type="ORF">WH47_01475</name>
</gene>
<evidence type="ECO:0000313" key="2">
    <source>
        <dbReference type="Proteomes" id="UP000053825"/>
    </source>
</evidence>
<evidence type="ECO:0008006" key="3">
    <source>
        <dbReference type="Google" id="ProtNLM"/>
    </source>
</evidence>
<dbReference type="STRING" id="597456.A0A0L7R0D5"/>
<reference evidence="1 2" key="1">
    <citation type="submission" date="2015-07" db="EMBL/GenBank/DDBJ databases">
        <title>The genome of Habropoda laboriosa.</title>
        <authorList>
            <person name="Pan H."/>
            <person name="Kapheim K."/>
        </authorList>
    </citation>
    <scope>NUCLEOTIDE SEQUENCE [LARGE SCALE GENOMIC DNA]</scope>
    <source>
        <strain evidence="1">0110345459</strain>
    </source>
</reference>
<dbReference type="PANTHER" id="PTHR16524">
    <property type="entry name" value="CELL DEATH REGULATOR AVEN"/>
    <property type="match status" value="1"/>
</dbReference>
<accession>A0A0L7R0D5</accession>
<dbReference type="AlphaFoldDB" id="A0A0L7R0D5"/>
<proteinExistence type="predicted"/>
<keyword evidence="2" id="KW-1185">Reference proteome</keyword>
<dbReference type="InterPro" id="IPR026187">
    <property type="entry name" value="Aven"/>
</dbReference>
<feature type="non-terminal residue" evidence="1">
    <location>
        <position position="1"/>
    </location>
</feature>
<sequence>ENTAKDFEFLLNAPVSEDDHFVFKSEKNWSIDTSKYSEFFTLDLKTLSAAIESIPFNKNVNIDAKYFTDDQLTNIYNNAKQGIEKYNKLLSSTEINVTSDIKDGEGSQDLLEDTTEDLDFLLSLQEPVNDPSVILNSLPNSFNIDSRITTKSSTSTKPLDLEKWLDSVLDD</sequence>
<dbReference type="OrthoDB" id="6338233at2759"/>
<name>A0A0L7R0D5_9HYME</name>
<dbReference type="PANTHER" id="PTHR16524:SF2">
    <property type="entry name" value="CELL DEATH REGULATOR AVEN"/>
    <property type="match status" value="1"/>
</dbReference>
<dbReference type="GO" id="GO:0010972">
    <property type="term" value="P:negative regulation of G2/M transition of mitotic cell cycle"/>
    <property type="evidence" value="ECO:0007669"/>
    <property type="project" value="TreeGrafter"/>
</dbReference>
<protein>
    <recommendedName>
        <fullName evidence="3">Cell death regulator Aven</fullName>
    </recommendedName>
</protein>